<protein>
    <recommendedName>
        <fullName evidence="3">NHLP bacteriocin system secretion protein</fullName>
    </recommendedName>
</protein>
<feature type="transmembrane region" description="Helical" evidence="1">
    <location>
        <begin position="40"/>
        <end position="61"/>
    </location>
</feature>
<evidence type="ECO:0008006" key="3">
    <source>
        <dbReference type="Google" id="ProtNLM"/>
    </source>
</evidence>
<accession>A0AAU8A5G5</accession>
<proteinExistence type="predicted"/>
<evidence type="ECO:0000313" key="2">
    <source>
        <dbReference type="EMBL" id="XCC61385.1"/>
    </source>
</evidence>
<keyword evidence="1" id="KW-0472">Membrane</keyword>
<evidence type="ECO:0000256" key="1">
    <source>
        <dbReference type="SAM" id="Phobius"/>
    </source>
</evidence>
<gene>
    <name evidence="2" type="ORF">PUP29_07545</name>
</gene>
<dbReference type="RefSeq" id="WP_079546449.1">
    <property type="nucleotide sequence ID" value="NZ_CP117826.1"/>
</dbReference>
<organism evidence="2">
    <name type="scientific">Christensenella massiliensis</name>
    <dbReference type="NCBI Taxonomy" id="1805714"/>
    <lineage>
        <taxon>Bacteria</taxon>
        <taxon>Bacillati</taxon>
        <taxon>Bacillota</taxon>
        <taxon>Clostridia</taxon>
        <taxon>Christensenellales</taxon>
        <taxon>Christensenellaceae</taxon>
        <taxon>Christensenella</taxon>
    </lineage>
</organism>
<keyword evidence="1" id="KW-0812">Transmembrane</keyword>
<name>A0AAU8A5G5_9FIRM</name>
<dbReference type="Gene3D" id="2.40.50.100">
    <property type="match status" value="1"/>
</dbReference>
<dbReference type="EMBL" id="CP117826">
    <property type="protein sequence ID" value="XCC61385.1"/>
    <property type="molecule type" value="Genomic_DNA"/>
</dbReference>
<dbReference type="AlphaFoldDB" id="A0AAU8A5G5"/>
<sequence length="311" mass="33622">MAHGRQEREEAMGDLFRKKPLEHAAGPEKLDDYIKVTNPGVWSLLIACIAIVVAAVVWLAIGTIPTTLDIRGVVFPGSGALSVTVPVSGEIQDMRVSPGDTVYPHDILAVVSQPELRAELEALMAAETPDEAAAAQKRQEYIAASVIRSDTYGVVLDAKHRGDIVSENDEIASLALMEEGTNNYQIICYVPADTARRLSAGMEAQVCPSFLSREEYGYMYGYIESVGDHPVTDSDIEAAVGSRQYVEEVLSEGSLIEVRITITLDPEAEGTANSALWSNPIGNTVPLSTGMACDILVVLDEQKPYELLLRS</sequence>
<keyword evidence="1" id="KW-1133">Transmembrane helix</keyword>
<reference evidence="2" key="1">
    <citation type="submission" date="2023-02" db="EMBL/GenBank/DDBJ databases">
        <title>Gut commensal Christensenella minuta modulates host metabolism via a new class of secondary bile acids.</title>
        <authorList>
            <person name="Liu C."/>
        </authorList>
    </citation>
    <scope>NUCLEOTIDE SEQUENCE</scope>
    <source>
        <strain evidence="2">CA70</strain>
    </source>
</reference>